<sequence>KEIEYPRTRRCVKTSVQSMDKASTLNTNTRFLEARRQWRVTYKTKLYENSSKMKVCPNKRG</sequence>
<protein>
    <recommendedName>
        <fullName evidence="3">Transposase</fullName>
    </recommendedName>
</protein>
<organism evidence="1 2">
    <name type="scientific">Effusibacillus consociatus</name>
    <dbReference type="NCBI Taxonomy" id="1117041"/>
    <lineage>
        <taxon>Bacteria</taxon>
        <taxon>Bacillati</taxon>
        <taxon>Bacillota</taxon>
        <taxon>Bacilli</taxon>
        <taxon>Bacillales</taxon>
        <taxon>Alicyclobacillaceae</taxon>
        <taxon>Effusibacillus</taxon>
    </lineage>
</organism>
<keyword evidence="2" id="KW-1185">Reference proteome</keyword>
<proteinExistence type="predicted"/>
<reference evidence="2" key="1">
    <citation type="journal article" date="2019" name="Int. J. Syst. Evol. Microbiol.">
        <title>The Global Catalogue of Microorganisms (GCM) 10K type strain sequencing project: providing services to taxonomists for standard genome sequencing and annotation.</title>
        <authorList>
            <consortium name="The Broad Institute Genomics Platform"/>
            <consortium name="The Broad Institute Genome Sequencing Center for Infectious Disease"/>
            <person name="Wu L."/>
            <person name="Ma J."/>
        </authorList>
    </citation>
    <scope>NUCLEOTIDE SEQUENCE [LARGE SCALE GENOMIC DNA]</scope>
    <source>
        <strain evidence="2">WYCCWR 12678</strain>
    </source>
</reference>
<dbReference type="Proteomes" id="UP001596002">
    <property type="component" value="Unassembled WGS sequence"/>
</dbReference>
<name>A0ABV9Q0V3_9BACL</name>
<feature type="non-terminal residue" evidence="1">
    <location>
        <position position="1"/>
    </location>
</feature>
<accession>A0ABV9Q0V3</accession>
<dbReference type="EMBL" id="JBHSHC010000071">
    <property type="protein sequence ID" value="MFC4767553.1"/>
    <property type="molecule type" value="Genomic_DNA"/>
</dbReference>
<evidence type="ECO:0000313" key="1">
    <source>
        <dbReference type="EMBL" id="MFC4767553.1"/>
    </source>
</evidence>
<dbReference type="RefSeq" id="WP_380025475.1">
    <property type="nucleotide sequence ID" value="NZ_JBHSHC010000071.1"/>
</dbReference>
<evidence type="ECO:0008006" key="3">
    <source>
        <dbReference type="Google" id="ProtNLM"/>
    </source>
</evidence>
<gene>
    <name evidence="1" type="ORF">ACFO8Q_09285</name>
</gene>
<comment type="caution">
    <text evidence="1">The sequence shown here is derived from an EMBL/GenBank/DDBJ whole genome shotgun (WGS) entry which is preliminary data.</text>
</comment>
<evidence type="ECO:0000313" key="2">
    <source>
        <dbReference type="Proteomes" id="UP001596002"/>
    </source>
</evidence>